<protein>
    <submittedName>
        <fullName evidence="1">Uncharacterized protein</fullName>
    </submittedName>
</protein>
<sequence length="455" mass="51554">MLKLRYGLLVTVLGHFLVPKVIGSEIVEDCEPSTPLGVNSQEMLKDKTTKITPGKKVAKIQADMLTPNRVKEALGNDVFAKLDGILWDDVSSPDTDFESPNKRALVRKLRTLCAKSSTAKSQTYLGEVLKLREEMLRVHAERLIEHSKDYFQQLFPKATISFHEKLNGDQLGTKVLIEQKGRSVTYYVKTHSGGIKKSGSSAAETVNPKELLTYALLEALHFGPGVHFFGRDKQHLYIATKDINTDGQFTEYSLVKQDNVKAVFGALTDVDLKQLNPEVVESMIAQDIVAQNFIRMMSVLDLFARLIRLTDLQTNGGNFGFVQFSDHESFLSLLKIIDFRLVAEKYFQRVHQGDWDLFLSGEGFFEDNLDERVEYILQKRDVALRTKLATDIFQHELAEWTNVMSAAIEKVKNAIELLSEVSEKDKADLFRKLDDDAKILIENFNFFHRELGLTG</sequence>
<evidence type="ECO:0000313" key="2">
    <source>
        <dbReference type="Proteomes" id="UP000594001"/>
    </source>
</evidence>
<accession>A0A7L9RS24</accession>
<reference evidence="1 2" key="1">
    <citation type="submission" date="2020-06" db="EMBL/GenBank/DDBJ databases">
        <title>The endosymbiont of the kinetoplastid Bodo saltans is a Paracaedibacter-like alpha-proteobacterium possessing a putative toxin-antitoxin system.</title>
        <authorList>
            <person name="Midha S."/>
            <person name="Rigden D.J."/>
            <person name="Siozios S."/>
            <person name="Hurst G.D.D."/>
            <person name="Jackson A.P."/>
        </authorList>
    </citation>
    <scope>NUCLEOTIDE SEQUENCE [LARGE SCALE GENOMIC DNA]</scope>
    <source>
        <strain evidence="1">Lake Konstanz</strain>
    </source>
</reference>
<dbReference type="EMBL" id="CP054719">
    <property type="protein sequence ID" value="QOL19364.1"/>
    <property type="molecule type" value="Genomic_DNA"/>
</dbReference>
<evidence type="ECO:0000313" key="1">
    <source>
        <dbReference type="EMBL" id="QOL19364.1"/>
    </source>
</evidence>
<keyword evidence="2" id="KW-1185">Reference proteome</keyword>
<organism evidence="1 2">
    <name type="scientific">Candidatus Bodocaedibacter vickermanii</name>
    <dbReference type="NCBI Taxonomy" id="2741701"/>
    <lineage>
        <taxon>Bacteria</taxon>
        <taxon>Pseudomonadati</taxon>
        <taxon>Pseudomonadota</taxon>
        <taxon>Alphaproteobacteria</taxon>
        <taxon>Holosporales</taxon>
        <taxon>Candidatus Paracaedibacteraceae</taxon>
        <taxon>Candidatus Bodocaedibacter</taxon>
    </lineage>
</organism>
<dbReference type="PANTHER" id="PTHR33651:SF3">
    <property type="entry name" value="PHAGE PROTEIN"/>
    <property type="match status" value="1"/>
</dbReference>
<dbReference type="KEGG" id="pbal:CPBP_00116"/>
<dbReference type="AlphaFoldDB" id="A0A7L9RS24"/>
<dbReference type="Proteomes" id="UP000594001">
    <property type="component" value="Chromosome"/>
</dbReference>
<name>A0A7L9RS24_9PROT</name>
<gene>
    <name evidence="1" type="ORF">CPBP_00116</name>
</gene>
<proteinExistence type="predicted"/>
<dbReference type="PANTHER" id="PTHR33651">
    <property type="entry name" value="PROTEIN CBG06246"/>
    <property type="match status" value="1"/>
</dbReference>